<proteinExistence type="predicted"/>
<dbReference type="EMBL" id="JAANER010000001">
    <property type="protein sequence ID" value="KAG9195187.1"/>
    <property type="molecule type" value="Genomic_DNA"/>
</dbReference>
<keyword evidence="1" id="KW-1133">Transmembrane helix</keyword>
<evidence type="ECO:0000256" key="1">
    <source>
        <dbReference type="SAM" id="Phobius"/>
    </source>
</evidence>
<comment type="caution">
    <text evidence="2">The sequence shown here is derived from an EMBL/GenBank/DDBJ whole genome shotgun (WGS) entry which is preliminary data.</text>
</comment>
<reference evidence="2" key="1">
    <citation type="submission" date="2021-07" db="EMBL/GenBank/DDBJ databases">
        <title>Genome Resource of American Ginseng Black Spot Pathogen Alternaria panax.</title>
        <authorList>
            <person name="Qiu C."/>
            <person name="Wang W."/>
            <person name="Liu Z."/>
        </authorList>
    </citation>
    <scope>NUCLEOTIDE SEQUENCE</scope>
    <source>
        <strain evidence="2">BNCC115425</strain>
    </source>
</reference>
<gene>
    <name evidence="2" type="ORF">G6011_00307</name>
</gene>
<keyword evidence="1" id="KW-0472">Membrane</keyword>
<name>A0AAD4NUL5_9PLEO</name>
<protein>
    <submittedName>
        <fullName evidence="2">Uncharacterized protein</fullName>
    </submittedName>
</protein>
<organism evidence="2 3">
    <name type="scientific">Alternaria panax</name>
    <dbReference type="NCBI Taxonomy" id="48097"/>
    <lineage>
        <taxon>Eukaryota</taxon>
        <taxon>Fungi</taxon>
        <taxon>Dikarya</taxon>
        <taxon>Ascomycota</taxon>
        <taxon>Pezizomycotina</taxon>
        <taxon>Dothideomycetes</taxon>
        <taxon>Pleosporomycetidae</taxon>
        <taxon>Pleosporales</taxon>
        <taxon>Pleosporineae</taxon>
        <taxon>Pleosporaceae</taxon>
        <taxon>Alternaria</taxon>
        <taxon>Alternaria sect. Panax</taxon>
    </lineage>
</organism>
<evidence type="ECO:0000313" key="3">
    <source>
        <dbReference type="Proteomes" id="UP001199106"/>
    </source>
</evidence>
<evidence type="ECO:0000313" key="2">
    <source>
        <dbReference type="EMBL" id="KAG9195187.1"/>
    </source>
</evidence>
<dbReference type="Proteomes" id="UP001199106">
    <property type="component" value="Unassembled WGS sequence"/>
</dbReference>
<sequence>MPAVPKLNQLPSLIDVFYFLPCAHGYVCDFFENLNGNKSTQAPSSSDYTDVLSYILSIFIVIGAAGYCPTDIGSTAF</sequence>
<accession>A0AAD4NUL5</accession>
<feature type="transmembrane region" description="Helical" evidence="1">
    <location>
        <begin position="51"/>
        <end position="68"/>
    </location>
</feature>
<keyword evidence="1" id="KW-0812">Transmembrane</keyword>
<keyword evidence="3" id="KW-1185">Reference proteome</keyword>
<dbReference type="AlphaFoldDB" id="A0AAD4NUL5"/>